<dbReference type="KEGG" id="vg:77932654"/>
<keyword evidence="2" id="KW-1185">Reference proteome</keyword>
<organism evidence="1 2">
    <name type="scientific">Aeromonas phage ZPAH14</name>
    <dbReference type="NCBI Taxonomy" id="2924887"/>
    <lineage>
        <taxon>Viruses</taxon>
        <taxon>Duplodnaviria</taxon>
        <taxon>Heunggongvirae</taxon>
        <taxon>Uroviricota</taxon>
        <taxon>Caudoviricetes</taxon>
        <taxon>Chaseviridae</taxon>
        <taxon>Nefertitivirinae</taxon>
        <taxon>Shantouvirus</taxon>
        <taxon>Shantouvirus ZPAH14</taxon>
    </lineage>
</organism>
<dbReference type="RefSeq" id="YP_010656760.1">
    <property type="nucleotide sequence ID" value="NC_070840.1"/>
</dbReference>
<sequence length="216" mass="24114">MSMITSPLQKLPELLLMQYRNSPNFIAYLKCYAAEMQEVYSTLQQCLTDRYYDVAVGAQLDVVGEIVGANRTLSGIVIAGNFGYLYNPESLGMGKEDDPTVGGPLRSIDDDVVQDVKLTDRLFRNWIDARILKCKTACNIEDTVTFFKLLLDKPDMDVIITEFESASVVVTLDARLNIYEKALVKSLAQNIKPEGVSFTVQDKSGVIPTLPVNFKR</sequence>
<evidence type="ECO:0000313" key="2">
    <source>
        <dbReference type="Proteomes" id="UP000830307"/>
    </source>
</evidence>
<dbReference type="Pfam" id="PF11041">
    <property type="entry name" value="Phage_Wedge1"/>
    <property type="match status" value="1"/>
</dbReference>
<reference evidence="1" key="1">
    <citation type="submission" date="2022-02" db="EMBL/GenBank/DDBJ databases">
        <title>The Aeromonas hydrophila phage ZPAH14.</title>
        <authorList>
            <person name="Li J."/>
        </authorList>
    </citation>
    <scope>NUCLEOTIDE SEQUENCE</scope>
</reference>
<name>A0AAE9GYT6_9CAUD</name>
<evidence type="ECO:0008006" key="3">
    <source>
        <dbReference type="Google" id="ProtNLM"/>
    </source>
</evidence>
<accession>A0AAE9GYT6</accession>
<dbReference type="Proteomes" id="UP000830307">
    <property type="component" value="Segment"/>
</dbReference>
<evidence type="ECO:0000313" key="1">
    <source>
        <dbReference type="EMBL" id="UOT58051.1"/>
    </source>
</evidence>
<dbReference type="GeneID" id="77932654"/>
<dbReference type="EMBL" id="OM810291">
    <property type="protein sequence ID" value="UOT58051.1"/>
    <property type="molecule type" value="Genomic_DNA"/>
</dbReference>
<proteinExistence type="predicted"/>
<protein>
    <recommendedName>
        <fullName evidence="3">DUF2612 domain-containing protein</fullName>
    </recommendedName>
</protein>
<dbReference type="InterPro" id="IPR021283">
    <property type="entry name" value="Phage_Wedge1"/>
</dbReference>